<feature type="compositionally biased region" description="Low complexity" evidence="1">
    <location>
        <begin position="19"/>
        <end position="38"/>
    </location>
</feature>
<dbReference type="Proteomes" id="UP000481807">
    <property type="component" value="Unassembled WGS sequence"/>
</dbReference>
<feature type="non-terminal residue" evidence="2">
    <location>
        <position position="1"/>
    </location>
</feature>
<accession>A0AB36BLS2</accession>
<dbReference type="PANTHER" id="PTHR36370">
    <property type="entry name" value="THYLAKOID SOLUBLE PHOSPHOPROTEIN"/>
    <property type="match status" value="1"/>
</dbReference>
<proteinExistence type="predicted"/>
<evidence type="ECO:0008006" key="4">
    <source>
        <dbReference type="Google" id="ProtNLM"/>
    </source>
</evidence>
<reference evidence="2 3" key="1">
    <citation type="submission" date="2018-08" db="EMBL/GenBank/DDBJ databases">
        <title>Murine metabolic-syndrome-specific gut microbial biobank.</title>
        <authorList>
            <person name="Liu C."/>
        </authorList>
    </citation>
    <scope>NUCLEOTIDE SEQUENCE [LARGE SCALE GENOMIC DNA]</scope>
    <source>
        <strain evidence="2 3">1XD21-27</strain>
    </source>
</reference>
<name>A0AB36BLS2_STAWA</name>
<protein>
    <recommendedName>
        <fullName evidence="4">Thylakoid soluble phosphoprotein TSP9</fullName>
    </recommendedName>
</protein>
<dbReference type="RefSeq" id="WP_201744532.1">
    <property type="nucleotide sequence ID" value="NZ_QXWP01000147.1"/>
</dbReference>
<evidence type="ECO:0000313" key="3">
    <source>
        <dbReference type="Proteomes" id="UP000481807"/>
    </source>
</evidence>
<feature type="region of interest" description="Disordered" evidence="1">
    <location>
        <begin position="81"/>
        <end position="133"/>
    </location>
</feature>
<gene>
    <name evidence="2" type="ORF">D3Z30_13555</name>
</gene>
<feature type="compositionally biased region" description="Gly residues" evidence="1">
    <location>
        <begin position="118"/>
        <end position="133"/>
    </location>
</feature>
<evidence type="ECO:0000256" key="1">
    <source>
        <dbReference type="SAM" id="MobiDB-lite"/>
    </source>
</evidence>
<sequence length="133" mass="13674">KKMSSLNMFLAPATTISSTTTTTSISPNTTTTTSMTTTRARRVQTFATASKGGSGKSSEEQGFFEWLVGALEKKGFSETDPILQKVEEKSGTTGKSGTTTISGKKTNGSAPAPPKKSGGNGGFPGLGGLFAKK</sequence>
<dbReference type="AlphaFoldDB" id="A0AB36BLS2"/>
<dbReference type="Pfam" id="PF11493">
    <property type="entry name" value="TSP9"/>
    <property type="match status" value="1"/>
</dbReference>
<dbReference type="EMBL" id="QXWP01000147">
    <property type="protein sequence ID" value="NBH31947.1"/>
    <property type="molecule type" value="Genomic_DNA"/>
</dbReference>
<feature type="compositionally biased region" description="Low complexity" evidence="1">
    <location>
        <begin position="91"/>
        <end position="109"/>
    </location>
</feature>
<dbReference type="InterPro" id="IPR037244">
    <property type="entry name" value="TSP9_sf"/>
</dbReference>
<dbReference type="SUPFAM" id="SSF144256">
    <property type="entry name" value="TSP9-like"/>
    <property type="match status" value="1"/>
</dbReference>
<dbReference type="InterPro" id="IPR021584">
    <property type="entry name" value="TSP9"/>
</dbReference>
<organism evidence="2 3">
    <name type="scientific">Staphylococcus warneri</name>
    <dbReference type="NCBI Taxonomy" id="1292"/>
    <lineage>
        <taxon>Bacteria</taxon>
        <taxon>Bacillati</taxon>
        <taxon>Bacillota</taxon>
        <taxon>Bacilli</taxon>
        <taxon>Bacillales</taxon>
        <taxon>Staphylococcaceae</taxon>
        <taxon>Staphylococcus</taxon>
    </lineage>
</organism>
<feature type="region of interest" description="Disordered" evidence="1">
    <location>
        <begin position="19"/>
        <end position="40"/>
    </location>
</feature>
<comment type="caution">
    <text evidence="2">The sequence shown here is derived from an EMBL/GenBank/DDBJ whole genome shotgun (WGS) entry which is preliminary data.</text>
</comment>
<dbReference type="PANTHER" id="PTHR36370:SF1">
    <property type="entry name" value="THYLAKOID SOLUBLE PHOSPHOPROTEIN"/>
    <property type="match status" value="1"/>
</dbReference>
<evidence type="ECO:0000313" key="2">
    <source>
        <dbReference type="EMBL" id="NBH31947.1"/>
    </source>
</evidence>